<reference evidence="18 19" key="1">
    <citation type="journal article" date="2023" name="bioRxiv">
        <title>An intranuclear bacterial parasite of deep-sea mussels expresses apoptosis inhibitors acquired from its host.</title>
        <authorList>
            <person name="Gonzalez Porras M.A."/>
            <person name="Assie A."/>
            <person name="Tietjen M."/>
            <person name="Violette M."/>
            <person name="Kleiner M."/>
            <person name="Gruber-Vodicka H."/>
            <person name="Dubilier N."/>
            <person name="Leisch N."/>
        </authorList>
    </citation>
    <scope>NUCLEOTIDE SEQUENCE [LARGE SCALE GENOMIC DNA]</scope>
    <source>
        <strain evidence="18">IAP13</strain>
    </source>
</reference>
<dbReference type="EMBL" id="JASXSV010000006">
    <property type="protein sequence ID" value="MDP0588631.1"/>
    <property type="molecule type" value="Genomic_DNA"/>
</dbReference>
<evidence type="ECO:0000256" key="1">
    <source>
        <dbReference type="ARBA" id="ARBA00003217"/>
    </source>
</evidence>
<evidence type="ECO:0000256" key="4">
    <source>
        <dbReference type="ARBA" id="ARBA00012448"/>
    </source>
</evidence>
<dbReference type="InterPro" id="IPR015956">
    <property type="entry name" value="Peniciliin-bd_prot_C_sf"/>
</dbReference>
<evidence type="ECO:0000256" key="16">
    <source>
        <dbReference type="SAM" id="SignalP"/>
    </source>
</evidence>
<feature type="active site" evidence="13">
    <location>
        <position position="129"/>
    </location>
</feature>
<organism evidence="18 19">
    <name type="scientific">Candidatus Endonucleibacter bathymodioli</name>
    <dbReference type="NCBI Taxonomy" id="539814"/>
    <lineage>
        <taxon>Bacteria</taxon>
        <taxon>Pseudomonadati</taxon>
        <taxon>Pseudomonadota</taxon>
        <taxon>Gammaproteobacteria</taxon>
        <taxon>Oceanospirillales</taxon>
        <taxon>Endozoicomonadaceae</taxon>
        <taxon>Candidatus Endonucleibacter</taxon>
    </lineage>
</organism>
<protein>
    <recommendedName>
        <fullName evidence="4">serine-type D-Ala-D-Ala carboxypeptidase</fullName>
        <ecNumber evidence="4">3.4.16.4</ecNumber>
    </recommendedName>
</protein>
<feature type="active site" description="Acyl-ester intermediate" evidence="13">
    <location>
        <position position="69"/>
    </location>
</feature>
<evidence type="ECO:0000256" key="12">
    <source>
        <dbReference type="ARBA" id="ARBA00034000"/>
    </source>
</evidence>
<evidence type="ECO:0000256" key="2">
    <source>
        <dbReference type="ARBA" id="ARBA00004752"/>
    </source>
</evidence>
<feature type="signal peptide" evidence="16">
    <location>
        <begin position="1"/>
        <end position="28"/>
    </location>
</feature>
<feature type="binding site" evidence="14">
    <location>
        <position position="239"/>
    </location>
    <ligand>
        <name>substrate</name>
    </ligand>
</feature>
<evidence type="ECO:0000256" key="13">
    <source>
        <dbReference type="PIRSR" id="PIRSR618044-1"/>
    </source>
</evidence>
<dbReference type="Gene3D" id="3.40.710.10">
    <property type="entry name" value="DD-peptidase/beta-lactamase superfamily"/>
    <property type="match status" value="1"/>
</dbReference>
<keyword evidence="11" id="KW-0961">Cell wall biogenesis/degradation</keyword>
<evidence type="ECO:0000256" key="7">
    <source>
        <dbReference type="ARBA" id="ARBA00022729"/>
    </source>
</evidence>
<comment type="catalytic activity">
    <reaction evidence="12">
        <text>Preferential cleavage: (Ac)2-L-Lys-D-Ala-|-D-Ala. Also transpeptidation of peptidyl-alanyl moieties that are N-acyl substituents of D-alanine.</text>
        <dbReference type="EC" id="3.4.16.4"/>
    </reaction>
</comment>
<dbReference type="GO" id="GO:0009002">
    <property type="term" value="F:serine-type D-Ala-D-Ala carboxypeptidase activity"/>
    <property type="evidence" value="ECO:0007669"/>
    <property type="project" value="UniProtKB-EC"/>
</dbReference>
<comment type="function">
    <text evidence="1">Removes C-terminal D-alanyl residues from sugar-peptide cell wall precursors.</text>
</comment>
<dbReference type="GO" id="GO:0071555">
    <property type="term" value="P:cell wall organization"/>
    <property type="evidence" value="ECO:0007669"/>
    <property type="project" value="UniProtKB-KW"/>
</dbReference>
<keyword evidence="8 18" id="KW-0378">Hydrolase</keyword>
<comment type="pathway">
    <text evidence="2">Cell wall biogenesis; peptidoglycan biosynthesis.</text>
</comment>
<dbReference type="InterPro" id="IPR018044">
    <property type="entry name" value="Peptidase_S11"/>
</dbReference>
<keyword evidence="10" id="KW-0573">Peptidoglycan synthesis</keyword>
<evidence type="ECO:0000256" key="8">
    <source>
        <dbReference type="ARBA" id="ARBA00022801"/>
    </source>
</evidence>
<feature type="chain" id="PRO_5041635551" description="serine-type D-Ala-D-Ala carboxypeptidase" evidence="16">
    <location>
        <begin position="29"/>
        <end position="399"/>
    </location>
</feature>
<dbReference type="SUPFAM" id="SSF69189">
    <property type="entry name" value="Penicillin-binding protein associated domain"/>
    <property type="match status" value="1"/>
</dbReference>
<dbReference type="Gene3D" id="2.60.410.10">
    <property type="entry name" value="D-Ala-D-Ala carboxypeptidase, C-terminal domain"/>
    <property type="match status" value="1"/>
</dbReference>
<keyword evidence="5 18" id="KW-0121">Carboxypeptidase</keyword>
<keyword evidence="19" id="KW-1185">Reference proteome</keyword>
<evidence type="ECO:0000256" key="11">
    <source>
        <dbReference type="ARBA" id="ARBA00023316"/>
    </source>
</evidence>
<name>A0AA90SM96_9GAMM</name>
<dbReference type="Pfam" id="PF07943">
    <property type="entry name" value="PBP5_C"/>
    <property type="match status" value="1"/>
</dbReference>
<gene>
    <name evidence="18" type="ORF">QS748_05320</name>
</gene>
<evidence type="ECO:0000256" key="15">
    <source>
        <dbReference type="RuleBase" id="RU004016"/>
    </source>
</evidence>
<keyword evidence="7 16" id="KW-0732">Signal</keyword>
<dbReference type="InterPro" id="IPR012338">
    <property type="entry name" value="Beta-lactam/transpept-like"/>
</dbReference>
<accession>A0AA90SM96</accession>
<evidence type="ECO:0000259" key="17">
    <source>
        <dbReference type="SMART" id="SM00936"/>
    </source>
</evidence>
<feature type="domain" description="Peptidase S11 D-Ala-D-Ala carboxypeptidase A C-terminal" evidence="17">
    <location>
        <begin position="289"/>
        <end position="379"/>
    </location>
</feature>
<evidence type="ECO:0000256" key="6">
    <source>
        <dbReference type="ARBA" id="ARBA00022670"/>
    </source>
</evidence>
<evidence type="ECO:0000313" key="19">
    <source>
        <dbReference type="Proteomes" id="UP001178148"/>
    </source>
</evidence>
<dbReference type="InterPro" id="IPR037167">
    <property type="entry name" value="Peptidase_S11_C_sf"/>
</dbReference>
<dbReference type="InterPro" id="IPR001967">
    <property type="entry name" value="Peptidase_S11_N"/>
</dbReference>
<dbReference type="GO" id="GO:0006508">
    <property type="term" value="P:proteolysis"/>
    <property type="evidence" value="ECO:0007669"/>
    <property type="project" value="UniProtKB-KW"/>
</dbReference>
<dbReference type="SMART" id="SM00936">
    <property type="entry name" value="PBP5_C"/>
    <property type="match status" value="1"/>
</dbReference>
<dbReference type="Proteomes" id="UP001178148">
    <property type="component" value="Unassembled WGS sequence"/>
</dbReference>
<comment type="similarity">
    <text evidence="3 15">Belongs to the peptidase S11 family.</text>
</comment>
<dbReference type="PRINTS" id="PR00725">
    <property type="entry name" value="DADACBPTASE1"/>
</dbReference>
<evidence type="ECO:0000256" key="9">
    <source>
        <dbReference type="ARBA" id="ARBA00022960"/>
    </source>
</evidence>
<dbReference type="EC" id="3.4.16.4" evidence="4"/>
<dbReference type="Pfam" id="PF00768">
    <property type="entry name" value="Peptidase_S11"/>
    <property type="match status" value="1"/>
</dbReference>
<keyword evidence="6" id="KW-0645">Protease</keyword>
<sequence length="399" mass="43992">MNSVLYCARQIIVLLAVTLCGSADHVQAKMPGLIPPPPKIKVKSFILMDVDSGEILASDNPSETMHPASITKMMTAYIAEAELSSGNIHRDDQVLISEKAWSMGGSTMFIEVGNRVSVAELMSGIIIVSGNDSSVAIAEHIAGSEDAFAHLMNTTAQRLGMHNTHFKNAAGWPTDNHYSTAHDLAILSKHIIQDYPEYYPLYSEKYYQYGVDKKTGGALARQANRNSLLWTNPYVDGLKTGHIDETGYHLAVTAKRDERRLVAVLLGANSKKQRSEEAQQLLTYGFRFFENINIKKAGEALKTVTVWKGKVKQVTVGIGNDLIVTVPRGTGKRLKASMEVEANLVAPLAKGQQVGVVKVLLEDELIQEVPLLMQQSVEQGGLFRRLWDTIMMFFNSLFL</sequence>
<dbReference type="GO" id="GO:0009252">
    <property type="term" value="P:peptidoglycan biosynthetic process"/>
    <property type="evidence" value="ECO:0007669"/>
    <property type="project" value="UniProtKB-KW"/>
</dbReference>
<evidence type="ECO:0000256" key="5">
    <source>
        <dbReference type="ARBA" id="ARBA00022645"/>
    </source>
</evidence>
<dbReference type="GO" id="GO:0008360">
    <property type="term" value="P:regulation of cell shape"/>
    <property type="evidence" value="ECO:0007669"/>
    <property type="project" value="UniProtKB-KW"/>
</dbReference>
<evidence type="ECO:0000256" key="3">
    <source>
        <dbReference type="ARBA" id="ARBA00007164"/>
    </source>
</evidence>
<dbReference type="SUPFAM" id="SSF56601">
    <property type="entry name" value="beta-lactamase/transpeptidase-like"/>
    <property type="match status" value="1"/>
</dbReference>
<proteinExistence type="inferred from homology"/>
<dbReference type="AlphaFoldDB" id="A0AA90SM96"/>
<comment type="caution">
    <text evidence="18">The sequence shown here is derived from an EMBL/GenBank/DDBJ whole genome shotgun (WGS) entry which is preliminary data.</text>
</comment>
<dbReference type="PANTHER" id="PTHR21581:SF6">
    <property type="entry name" value="TRAFFICKING PROTEIN PARTICLE COMPLEX SUBUNIT 12"/>
    <property type="match status" value="1"/>
</dbReference>
<evidence type="ECO:0000313" key="18">
    <source>
        <dbReference type="EMBL" id="MDP0588631.1"/>
    </source>
</evidence>
<evidence type="ECO:0000256" key="14">
    <source>
        <dbReference type="PIRSR" id="PIRSR618044-2"/>
    </source>
</evidence>
<feature type="active site" description="Proton acceptor" evidence="13">
    <location>
        <position position="72"/>
    </location>
</feature>
<evidence type="ECO:0000256" key="10">
    <source>
        <dbReference type="ARBA" id="ARBA00022984"/>
    </source>
</evidence>
<dbReference type="InterPro" id="IPR012907">
    <property type="entry name" value="Peptidase_S11_C"/>
</dbReference>
<dbReference type="PANTHER" id="PTHR21581">
    <property type="entry name" value="D-ALANYL-D-ALANINE CARBOXYPEPTIDASE"/>
    <property type="match status" value="1"/>
</dbReference>
<keyword evidence="9" id="KW-0133">Cell shape</keyword>